<protein>
    <submittedName>
        <fullName evidence="2">Uncharacterized protein</fullName>
    </submittedName>
</protein>
<keyword evidence="1" id="KW-0732">Signal</keyword>
<accession>A0A2T0RJU3</accession>
<feature type="signal peptide" evidence="1">
    <location>
        <begin position="1"/>
        <end position="20"/>
    </location>
</feature>
<gene>
    <name evidence="2" type="ORF">CLV58_1517</name>
</gene>
<dbReference type="AlphaFoldDB" id="A0A2T0RJU3"/>
<organism evidence="2 3">
    <name type="scientific">Spirosoma oryzae</name>
    <dbReference type="NCBI Taxonomy" id="1469603"/>
    <lineage>
        <taxon>Bacteria</taxon>
        <taxon>Pseudomonadati</taxon>
        <taxon>Bacteroidota</taxon>
        <taxon>Cytophagia</taxon>
        <taxon>Cytophagales</taxon>
        <taxon>Cytophagaceae</taxon>
        <taxon>Spirosoma</taxon>
    </lineage>
</organism>
<evidence type="ECO:0000313" key="2">
    <source>
        <dbReference type="EMBL" id="PRY21380.1"/>
    </source>
</evidence>
<name>A0A2T0RJU3_9BACT</name>
<dbReference type="Proteomes" id="UP000238375">
    <property type="component" value="Unassembled WGS sequence"/>
</dbReference>
<keyword evidence="3" id="KW-1185">Reference proteome</keyword>
<reference evidence="2 3" key="1">
    <citation type="submission" date="2018-03" db="EMBL/GenBank/DDBJ databases">
        <title>Genomic Encyclopedia of Archaeal and Bacterial Type Strains, Phase II (KMG-II): from individual species to whole genera.</title>
        <authorList>
            <person name="Goeker M."/>
        </authorList>
    </citation>
    <scope>NUCLEOTIDE SEQUENCE [LARGE SCALE GENOMIC DNA]</scope>
    <source>
        <strain evidence="2 3">DSM 28354</strain>
    </source>
</reference>
<evidence type="ECO:0000313" key="3">
    <source>
        <dbReference type="Proteomes" id="UP000238375"/>
    </source>
</evidence>
<comment type="caution">
    <text evidence="2">The sequence shown here is derived from an EMBL/GenBank/DDBJ whole genome shotgun (WGS) entry which is preliminary data.</text>
</comment>
<evidence type="ECO:0000256" key="1">
    <source>
        <dbReference type="SAM" id="SignalP"/>
    </source>
</evidence>
<proteinExistence type="predicted"/>
<sequence length="314" mass="34588">MFASIYLRLCFILLATSALLQGCSSAKPHLSRSATFDTYCDPPLPYQYDAAAQPLSNLDSALALSPALARQFSRHDLLVANAVAIIPQLQQLAQPNQLSVQDDEQIRQQILTRLLSVQTQIASLAAELDCEGERADQLATYLDEQDDRRIRRLTIGSVVVGAITTVITAFISGDNADKITGISGGLVSAALGGAAAFSSNQRVPFQHQRNLLTDVWEQKKTSTTYSPAVWYVLNEKAFSNSQQYSIAHNIRQRWLDYVLSGTSDAERALYFGGGGPYRADDLHTRANMLNQLQSSVRLINQELQSLLLNLSKKR</sequence>
<dbReference type="EMBL" id="PVTE01000051">
    <property type="protein sequence ID" value="PRY21380.1"/>
    <property type="molecule type" value="Genomic_DNA"/>
</dbReference>
<feature type="chain" id="PRO_5015423627" evidence="1">
    <location>
        <begin position="21"/>
        <end position="314"/>
    </location>
</feature>